<accession>W9UYQ7</accession>
<dbReference type="AlphaFoldDB" id="W9UYQ7"/>
<protein>
    <recommendedName>
        <fullName evidence="3">Glycosyl transferase</fullName>
    </recommendedName>
</protein>
<comment type="caution">
    <text evidence="1">The sequence shown here is derived from an EMBL/GenBank/DDBJ whole genome shotgun (WGS) entry which is preliminary data.</text>
</comment>
<dbReference type="RefSeq" id="WP_202806797.1">
    <property type="nucleotide sequence ID" value="NZ_AONB01000002.1"/>
</dbReference>
<dbReference type="EMBL" id="AONB01000002">
    <property type="protein sequence ID" value="EXJ12348.1"/>
    <property type="molecule type" value="Genomic_DNA"/>
</dbReference>
<dbReference type="PATRIC" id="fig|1229521.3.peg.605"/>
<sequence length="53" mass="5409">MKVVQILPDLHGGGVERGTLEIAAGLVQAGHESIVISAGGRMVPQLEAEGSVM</sequence>
<name>W9UYQ7_9GAMM</name>
<reference evidence="1 2" key="2">
    <citation type="journal article" date="2015" name="Syst. Appl. Microbiol.">
        <title>Nitrincola nitratireducens sp. nov. isolated from a haloalkaline crater lake.</title>
        <authorList>
            <person name="Singh A."/>
            <person name="Vaidya B."/>
            <person name="Tanuku N.R."/>
            <person name="Pinnaka A.K."/>
        </authorList>
    </citation>
    <scope>NUCLEOTIDE SEQUENCE [LARGE SCALE GENOMIC DNA]</scope>
    <source>
        <strain evidence="1 2">AK23</strain>
    </source>
</reference>
<evidence type="ECO:0000313" key="2">
    <source>
        <dbReference type="Proteomes" id="UP000019464"/>
    </source>
</evidence>
<dbReference type="STRING" id="1229521.D791_00593"/>
<gene>
    <name evidence="1" type="ORF">D791_00593</name>
</gene>
<organism evidence="1 2">
    <name type="scientific">Nitrincola nitratireducens</name>
    <dbReference type="NCBI Taxonomy" id="1229521"/>
    <lineage>
        <taxon>Bacteria</taxon>
        <taxon>Pseudomonadati</taxon>
        <taxon>Pseudomonadota</taxon>
        <taxon>Gammaproteobacteria</taxon>
        <taxon>Oceanospirillales</taxon>
        <taxon>Oceanospirillaceae</taxon>
        <taxon>Nitrincola</taxon>
    </lineage>
</organism>
<evidence type="ECO:0008006" key="3">
    <source>
        <dbReference type="Google" id="ProtNLM"/>
    </source>
</evidence>
<proteinExistence type="predicted"/>
<dbReference type="Proteomes" id="UP000019464">
    <property type="component" value="Unassembled WGS sequence"/>
</dbReference>
<keyword evidence="2" id="KW-1185">Reference proteome</keyword>
<evidence type="ECO:0000313" key="1">
    <source>
        <dbReference type="EMBL" id="EXJ12348.1"/>
    </source>
</evidence>
<reference evidence="2" key="1">
    <citation type="submission" date="2012-11" db="EMBL/GenBank/DDBJ databases">
        <authorList>
            <person name="Singh A."/>
            <person name="Pinnaka A.K."/>
            <person name="Vaidya B."/>
        </authorList>
    </citation>
    <scope>NUCLEOTIDE SEQUENCE [LARGE SCALE GENOMIC DNA]</scope>
    <source>
        <strain evidence="2">AK23</strain>
    </source>
</reference>
<dbReference type="SUPFAM" id="SSF53756">
    <property type="entry name" value="UDP-Glycosyltransferase/glycogen phosphorylase"/>
    <property type="match status" value="1"/>
</dbReference>